<comment type="subcellular location">
    <subcellularLocation>
        <location evidence="1">Membrane</location>
    </subcellularLocation>
</comment>
<dbReference type="STRING" id="379097.SE23_14300"/>
<evidence type="ECO:0000256" key="1">
    <source>
        <dbReference type="ARBA" id="ARBA00004370"/>
    </source>
</evidence>
<dbReference type="SUPFAM" id="SSF58104">
    <property type="entry name" value="Methyl-accepting chemotaxis protein (MCP) signaling domain"/>
    <property type="match status" value="1"/>
</dbReference>
<evidence type="ECO:0000259" key="7">
    <source>
        <dbReference type="PROSITE" id="PS50111"/>
    </source>
</evidence>
<keyword evidence="6" id="KW-0812">Transmembrane</keyword>
<dbReference type="GO" id="GO:0016020">
    <property type="term" value="C:membrane"/>
    <property type="evidence" value="ECO:0007669"/>
    <property type="project" value="UniProtKB-SubCell"/>
</dbReference>
<reference evidence="9 10" key="1">
    <citation type="submission" date="2014-10" db="EMBL/GenBank/DDBJ databases">
        <title>Genome sequencing of Vibrio sinaloensis T08.</title>
        <authorList>
            <person name="Chan K.-G."/>
            <person name="Mohamad N.I."/>
        </authorList>
    </citation>
    <scope>NUCLEOTIDE SEQUENCE [LARGE SCALE GENOMIC DNA]</scope>
    <source>
        <strain evidence="9 10">T08</strain>
    </source>
</reference>
<evidence type="ECO:0000256" key="6">
    <source>
        <dbReference type="SAM" id="Phobius"/>
    </source>
</evidence>
<feature type="transmembrane region" description="Helical" evidence="6">
    <location>
        <begin position="12"/>
        <end position="31"/>
    </location>
</feature>
<keyword evidence="2 4" id="KW-0807">Transducer</keyword>
<dbReference type="Pfam" id="PF00015">
    <property type="entry name" value="MCPsignal"/>
    <property type="match status" value="1"/>
</dbReference>
<evidence type="ECO:0008006" key="11">
    <source>
        <dbReference type="Google" id="ProtNLM"/>
    </source>
</evidence>
<comment type="caution">
    <text evidence="9">The sequence shown here is derived from an EMBL/GenBank/DDBJ whole genome shotgun (WGS) entry which is preliminary data.</text>
</comment>
<dbReference type="Gene3D" id="1.10.287.950">
    <property type="entry name" value="Methyl-accepting chemotaxis protein"/>
    <property type="match status" value="1"/>
</dbReference>
<dbReference type="SMART" id="SM00283">
    <property type="entry name" value="MA"/>
    <property type="match status" value="1"/>
</dbReference>
<dbReference type="PROSITE" id="PS50111">
    <property type="entry name" value="CHEMOTAXIS_TRANSDUC_2"/>
    <property type="match status" value="1"/>
</dbReference>
<protein>
    <recommendedName>
        <fullName evidence="11">Chemotaxis protein</fullName>
    </recommendedName>
</protein>
<feature type="coiled-coil region" evidence="5">
    <location>
        <begin position="114"/>
        <end position="148"/>
    </location>
</feature>
<organism evidence="9 10">
    <name type="scientific">Photobacterium sp. (strain ATCC 43367)</name>
    <dbReference type="NCBI Taxonomy" id="379097"/>
    <lineage>
        <taxon>Bacteria</taxon>
        <taxon>Pseudomonadati</taxon>
        <taxon>Pseudomonadota</taxon>
        <taxon>Gammaproteobacteria</taxon>
        <taxon>Vibrionales</taxon>
        <taxon>Vibrionaceae</taxon>
        <taxon>Vibrio</taxon>
        <taxon>Vibrio oreintalis group</taxon>
    </lineage>
</organism>
<dbReference type="PANTHER" id="PTHR32089:SF112">
    <property type="entry name" value="LYSOZYME-LIKE PROTEIN-RELATED"/>
    <property type="match status" value="1"/>
</dbReference>
<dbReference type="AlphaFoldDB" id="A0A0A5HV61"/>
<evidence type="ECO:0000313" key="10">
    <source>
        <dbReference type="Proteomes" id="UP000030451"/>
    </source>
</evidence>
<evidence type="ECO:0000256" key="5">
    <source>
        <dbReference type="SAM" id="Coils"/>
    </source>
</evidence>
<comment type="similarity">
    <text evidence="3">Belongs to the methyl-accepting chemotaxis (MCP) protein family.</text>
</comment>
<keyword evidence="5" id="KW-0175">Coiled coil</keyword>
<accession>A0A0A5HV61</accession>
<proteinExistence type="inferred from homology"/>
<evidence type="ECO:0000256" key="4">
    <source>
        <dbReference type="PROSITE-ProRule" id="PRU00284"/>
    </source>
</evidence>
<dbReference type="RefSeq" id="WP_038189237.1">
    <property type="nucleotide sequence ID" value="NZ_JRWP01000005.1"/>
</dbReference>
<dbReference type="GO" id="GO:0006935">
    <property type="term" value="P:chemotaxis"/>
    <property type="evidence" value="ECO:0007669"/>
    <property type="project" value="UniProtKB-ARBA"/>
</dbReference>
<evidence type="ECO:0000256" key="3">
    <source>
        <dbReference type="ARBA" id="ARBA00029447"/>
    </source>
</evidence>
<feature type="domain" description="HAMP" evidence="8">
    <location>
        <begin position="321"/>
        <end position="373"/>
    </location>
</feature>
<dbReference type="PROSITE" id="PS50885">
    <property type="entry name" value="HAMP"/>
    <property type="match status" value="1"/>
</dbReference>
<dbReference type="InterPro" id="IPR003660">
    <property type="entry name" value="HAMP_dom"/>
</dbReference>
<evidence type="ECO:0000259" key="8">
    <source>
        <dbReference type="PROSITE" id="PS50885"/>
    </source>
</evidence>
<keyword evidence="6" id="KW-0472">Membrane</keyword>
<feature type="coiled-coil region" evidence="5">
    <location>
        <begin position="258"/>
        <end position="300"/>
    </location>
</feature>
<dbReference type="Proteomes" id="UP000030451">
    <property type="component" value="Unassembled WGS sequence"/>
</dbReference>
<dbReference type="PANTHER" id="PTHR32089">
    <property type="entry name" value="METHYL-ACCEPTING CHEMOTAXIS PROTEIN MCPB"/>
    <property type="match status" value="1"/>
</dbReference>
<name>A0A0A5HV61_PHOS4</name>
<dbReference type="EMBL" id="JRWP01000005">
    <property type="protein sequence ID" value="KGY09442.1"/>
    <property type="molecule type" value="Genomic_DNA"/>
</dbReference>
<evidence type="ECO:0000313" key="9">
    <source>
        <dbReference type="EMBL" id="KGY09442.1"/>
    </source>
</evidence>
<evidence type="ECO:0000256" key="2">
    <source>
        <dbReference type="ARBA" id="ARBA00023224"/>
    </source>
</evidence>
<keyword evidence="6" id="KW-1133">Transmembrane helix</keyword>
<gene>
    <name evidence="9" type="ORF">NM06_06210</name>
</gene>
<sequence length="654" mass="73501">MLRNLSIVKRVYLMVAFFSVTVLTVCLMSVWQGSRLIEQLELISEHQMRDMEVNATTSNIVSRLRSVALSIPNANQKQLEPFEVQLSRDVEALREVTAQTHSRGFIGEGLNNELNGLLTQMEQTFVRNEELEKQQHQYQSAINRLKRIIYSLAATTDDMNTSMVAESYSSQIDNLTFNTGRALLSDDPLITASLLDKNRSLVVSIRNQGEQLSERTHLFSKQDMKLAEKVLLHATDENGVLAKHLDALYQRSAVHVHAEEIAQNLMMLENQLDSAKSELLEQVNRQVVQSQREQNRFQLQLVVIASLLGGMGLIFSVTLSRSLRFSLKTLVEGIERMANKQLGEPITESLAGEFNQLALHLEELRQSQLSIVNTLSKSVADMDRTTSQNSVSTASITQAMEVQAEKCQLVVNHTNELQKLIVSIAEQSFEGAQQSKVAMQEVMNSDRNVDENIRRQRELEYKLSNAVRVINSLQERARHITTAMSFIEEVAQQTNLLALNAAIESARAGEHGRGFAVVSDEVRTLAERTSHTVEDINHVVVALNTDVEKAVEEIEACNSDMQVSIQSALNAQESVAKMKRCLDETDRLANNISIATSEQSKLTTHIVEQLTLVETHSVHNHQEVRNLSQIGTHLKQMSEAQNNIVKQFFIRVVK</sequence>
<feature type="domain" description="Methyl-accepting transducer" evidence="7">
    <location>
        <begin position="378"/>
        <end position="614"/>
    </location>
</feature>
<dbReference type="InterPro" id="IPR004089">
    <property type="entry name" value="MCPsignal_dom"/>
</dbReference>
<dbReference type="GO" id="GO:0007165">
    <property type="term" value="P:signal transduction"/>
    <property type="evidence" value="ECO:0007669"/>
    <property type="project" value="UniProtKB-KW"/>
</dbReference>